<accession>A0ABN1P7M2</accession>
<protein>
    <recommendedName>
        <fullName evidence="2">DUF222 domain-containing protein</fullName>
    </recommendedName>
</protein>
<dbReference type="CDD" id="cd00085">
    <property type="entry name" value="HNHc"/>
    <property type="match status" value="1"/>
</dbReference>
<dbReference type="Pfam" id="PF02720">
    <property type="entry name" value="DUF222"/>
    <property type="match status" value="1"/>
</dbReference>
<dbReference type="RefSeq" id="WP_343963887.1">
    <property type="nucleotide sequence ID" value="NZ_BAAAHK010000001.1"/>
</dbReference>
<gene>
    <name evidence="3" type="ORF">GCM10009554_02820</name>
</gene>
<evidence type="ECO:0000256" key="1">
    <source>
        <dbReference type="SAM" id="MobiDB-lite"/>
    </source>
</evidence>
<evidence type="ECO:0000313" key="3">
    <source>
        <dbReference type="EMBL" id="GAA0924210.1"/>
    </source>
</evidence>
<feature type="compositionally biased region" description="Acidic residues" evidence="1">
    <location>
        <begin position="547"/>
        <end position="556"/>
    </location>
</feature>
<reference evidence="3 4" key="1">
    <citation type="journal article" date="2019" name="Int. J. Syst. Evol. Microbiol.">
        <title>The Global Catalogue of Microorganisms (GCM) 10K type strain sequencing project: providing services to taxonomists for standard genome sequencing and annotation.</title>
        <authorList>
            <consortium name="The Broad Institute Genomics Platform"/>
            <consortium name="The Broad Institute Genome Sequencing Center for Infectious Disease"/>
            <person name="Wu L."/>
            <person name="Ma J."/>
        </authorList>
    </citation>
    <scope>NUCLEOTIDE SEQUENCE [LARGE SCALE GENOMIC DNA]</scope>
    <source>
        <strain evidence="3 4">JCM 10977</strain>
    </source>
</reference>
<feature type="compositionally biased region" description="Pro residues" evidence="1">
    <location>
        <begin position="269"/>
        <end position="282"/>
    </location>
</feature>
<dbReference type="EMBL" id="BAAAHK010000001">
    <property type="protein sequence ID" value="GAA0924210.1"/>
    <property type="molecule type" value="Genomic_DNA"/>
</dbReference>
<proteinExistence type="predicted"/>
<evidence type="ECO:0000313" key="4">
    <source>
        <dbReference type="Proteomes" id="UP001500542"/>
    </source>
</evidence>
<name>A0ABN1P7M2_9ACTN</name>
<dbReference type="InterPro" id="IPR003615">
    <property type="entry name" value="HNH_nuc"/>
</dbReference>
<evidence type="ECO:0000259" key="2">
    <source>
        <dbReference type="Pfam" id="PF02720"/>
    </source>
</evidence>
<dbReference type="InterPro" id="IPR003870">
    <property type="entry name" value="DUF222"/>
</dbReference>
<feature type="compositionally biased region" description="Low complexity" evidence="1">
    <location>
        <begin position="518"/>
        <end position="533"/>
    </location>
</feature>
<feature type="region of interest" description="Disordered" evidence="1">
    <location>
        <begin position="695"/>
        <end position="726"/>
    </location>
</feature>
<dbReference type="Proteomes" id="UP001500542">
    <property type="component" value="Unassembled WGS sequence"/>
</dbReference>
<feature type="region of interest" description="Disordered" evidence="1">
    <location>
        <begin position="262"/>
        <end position="576"/>
    </location>
</feature>
<organism evidence="3 4">
    <name type="scientific">Kribbella koreensis</name>
    <dbReference type="NCBI Taxonomy" id="57909"/>
    <lineage>
        <taxon>Bacteria</taxon>
        <taxon>Bacillati</taxon>
        <taxon>Actinomycetota</taxon>
        <taxon>Actinomycetes</taxon>
        <taxon>Propionibacteriales</taxon>
        <taxon>Kribbellaceae</taxon>
        <taxon>Kribbella</taxon>
    </lineage>
</organism>
<sequence length="773" mass="82034">MFEDDGWVGYDAAATLDAAVEYDTAENQAALGKLQATLHFADLHATLPPTDRTTPNHSGERLVVHGGDGCPPIAEFAPAELGALLKMSSGAAASYIGEALALRHRLPRIWAKTLNGDAIVWRARAVARACLKLSAEAAALVDERVVAVIDTLSAYRLQKIVDAVVKEADPAAARQAAEDHARQRGVWVQPSDDDGTKTIWVKAASGDVIAIDASITDVAWALRQLGDPDPLNDRRAKALGWLADPLAAYELLNAARYLATHPTTGEAEPNPPRTDAPKPPHAPSDTEHAPPNAPDPTAGSSLEVKPHLPKAPADRRTASSTQVDPDPPDGSVTDPADHTSEAEPNPPGPSPATPADKSPGDDLCPPRPSTAKPARDYSADESEPPGASAAQRANDCSAGESELPGASAAQRANDYSADESELPGASAAQRANDCSGDESELPGACAAQRVDDCSGDESELPGALAAHRVDDYSADESEPSGASAAQRFDDYLADESELPGASAAQPADDSARDKMRPARASSAERAADSSGGEPELPAVLNEQPPSDWDEPAFDDEPDRHAPHPSIGEELASPIVSPTADTRAAIDPYSRHQLASKLATIKNAAGSTWPGAARPGRIVLYAHITDQALLTGDGLIRIEDHGSLLAAQLKELLGHRQVILKPVIDLNQHLDVNAYEIPTRIRERVKLAQPAERFPYSTTETTPHTDLDHIQPYDPHGPPGQTSTTNLTPATRYHHRVKTHGRWTVHHTNNGALHWTTPNGYTFHVDHTGTHRLT</sequence>
<keyword evidence="4" id="KW-1185">Reference proteome</keyword>
<comment type="caution">
    <text evidence="3">The sequence shown here is derived from an EMBL/GenBank/DDBJ whole genome shotgun (WGS) entry which is preliminary data.</text>
</comment>
<feature type="domain" description="DUF222" evidence="2">
    <location>
        <begin position="78"/>
        <end position="243"/>
    </location>
</feature>